<protein>
    <recommendedName>
        <fullName evidence="4">BZIP domain-containing protein</fullName>
    </recommendedName>
</protein>
<feature type="compositionally biased region" description="Polar residues" evidence="1">
    <location>
        <begin position="56"/>
        <end position="67"/>
    </location>
</feature>
<feature type="region of interest" description="Disordered" evidence="1">
    <location>
        <begin position="39"/>
        <end position="76"/>
    </location>
</feature>
<proteinExistence type="predicted"/>
<name>A0ABR2I588_9EUKA</name>
<evidence type="ECO:0000313" key="3">
    <source>
        <dbReference type="Proteomes" id="UP001470230"/>
    </source>
</evidence>
<reference evidence="2 3" key="1">
    <citation type="submission" date="2024-04" db="EMBL/GenBank/DDBJ databases">
        <title>Tritrichomonas musculus Genome.</title>
        <authorList>
            <person name="Alves-Ferreira E."/>
            <person name="Grigg M."/>
            <person name="Lorenzi H."/>
            <person name="Galac M."/>
        </authorList>
    </citation>
    <scope>NUCLEOTIDE SEQUENCE [LARGE SCALE GENOMIC DNA]</scope>
    <source>
        <strain evidence="2 3">EAF2021</strain>
    </source>
</reference>
<comment type="caution">
    <text evidence="2">The sequence shown here is derived from an EMBL/GenBank/DDBJ whole genome shotgun (WGS) entry which is preliminary data.</text>
</comment>
<sequence>MTERISNFFNKLKHNNESAISMQPEEQAKFNQQVFGSTESCLSPDAKSDSYEKSTESQVLSTDSPKTTKNRNEYMREYRRKKKQEFDERMNKVSLNINQSTKLYNVKDINDILLNYANTFIKICYNSNIMNAELNEKIQNNIDDIYKLSIILQEAVNTILEN</sequence>
<organism evidence="2 3">
    <name type="scientific">Tritrichomonas musculus</name>
    <dbReference type="NCBI Taxonomy" id="1915356"/>
    <lineage>
        <taxon>Eukaryota</taxon>
        <taxon>Metamonada</taxon>
        <taxon>Parabasalia</taxon>
        <taxon>Tritrichomonadida</taxon>
        <taxon>Tritrichomonadidae</taxon>
        <taxon>Tritrichomonas</taxon>
    </lineage>
</organism>
<keyword evidence="3" id="KW-1185">Reference proteome</keyword>
<dbReference type="Proteomes" id="UP001470230">
    <property type="component" value="Unassembled WGS sequence"/>
</dbReference>
<feature type="compositionally biased region" description="Basic and acidic residues" evidence="1">
    <location>
        <begin position="46"/>
        <end position="55"/>
    </location>
</feature>
<dbReference type="EMBL" id="JAPFFF010000020">
    <property type="protein sequence ID" value="KAK8857535.1"/>
    <property type="molecule type" value="Genomic_DNA"/>
</dbReference>
<evidence type="ECO:0008006" key="4">
    <source>
        <dbReference type="Google" id="ProtNLM"/>
    </source>
</evidence>
<accession>A0ABR2I588</accession>
<evidence type="ECO:0000313" key="2">
    <source>
        <dbReference type="EMBL" id="KAK8857535.1"/>
    </source>
</evidence>
<gene>
    <name evidence="2" type="ORF">M9Y10_015940</name>
</gene>
<evidence type="ECO:0000256" key="1">
    <source>
        <dbReference type="SAM" id="MobiDB-lite"/>
    </source>
</evidence>